<dbReference type="EMBL" id="CAJNJA010078918">
    <property type="protein sequence ID" value="CAE7923670.1"/>
    <property type="molecule type" value="Genomic_DNA"/>
</dbReference>
<feature type="region of interest" description="Disordered" evidence="2">
    <location>
        <begin position="1758"/>
        <end position="1778"/>
    </location>
</feature>
<feature type="compositionally biased region" description="Basic and acidic residues" evidence="2">
    <location>
        <begin position="1765"/>
        <end position="1775"/>
    </location>
</feature>
<dbReference type="CDD" id="cd01650">
    <property type="entry name" value="RT_nLTR_like"/>
    <property type="match status" value="1"/>
</dbReference>
<evidence type="ECO:0000313" key="5">
    <source>
        <dbReference type="Proteomes" id="UP000601435"/>
    </source>
</evidence>
<dbReference type="InterPro" id="IPR043128">
    <property type="entry name" value="Rev_trsase/Diguanyl_cyclase"/>
</dbReference>
<dbReference type="OrthoDB" id="423613at2759"/>
<evidence type="ECO:0000256" key="1">
    <source>
        <dbReference type="SAM" id="Coils"/>
    </source>
</evidence>
<feature type="compositionally biased region" description="Basic and acidic residues" evidence="2">
    <location>
        <begin position="331"/>
        <end position="344"/>
    </location>
</feature>
<dbReference type="InterPro" id="IPR043502">
    <property type="entry name" value="DNA/RNA_pol_sf"/>
</dbReference>
<feature type="region of interest" description="Disordered" evidence="2">
    <location>
        <begin position="296"/>
        <end position="358"/>
    </location>
</feature>
<gene>
    <name evidence="4" type="ORF">SNEC2469_LOCUS31923</name>
</gene>
<dbReference type="Proteomes" id="UP000601435">
    <property type="component" value="Unassembled WGS sequence"/>
</dbReference>
<feature type="compositionally biased region" description="Acidic residues" evidence="2">
    <location>
        <begin position="315"/>
        <end position="327"/>
    </location>
</feature>
<dbReference type="PROSITE" id="PS50878">
    <property type="entry name" value="RT_POL"/>
    <property type="match status" value="1"/>
</dbReference>
<dbReference type="PANTHER" id="PTHR19446">
    <property type="entry name" value="REVERSE TRANSCRIPTASES"/>
    <property type="match status" value="1"/>
</dbReference>
<sequence length="2273" mass="255045">MLLCRTQSSKTPQTLFGEFVDTGIVRSKTTTNWRDWHHLLAENYVECASGEALTAFKLDAAKSIYKYECSKIGGLGACFDYYSAQVEIPSFSQSINHWAKPIRMMPVSCGQNAVLGSFHFEFSEGGKWGRVRYQCCKAGGAPMSFDPRGQLPELVGRYDGIYCPSSRDAHSGRVKFESGSGLTLSFERKSGQWCLDSECSDVTDSASPLGIKGAAFEVVNVSDFDGEFLGQMPKEKNKAGLEVSDRIAAVYVVVEGAWRSWRASEEIVSRVAISRAEALETMANKQGQVPKVVFSDGSGVKAKPEGSGASKAIPDDGDLESEAESMSEDGVSPKRGREMPSERPPKRRGRGSAAKTGVEPVLDLSQMERLLEQHAEKIMRAQKDNLDGMMGLFEQKTNAKIEKVEQKTDQMDTRVRAVEERMVQMQEQLNQALRGERARGGAEVDRRMTLVYGGWERETRKSTILQQLDEALEQLNLRCLLDSAPFCTGPRRSTAMSTFEVREGETEFAARKRMHTVILGLASSAVQVPPNGKKMFATYSKSRSERSIANHAGWVKRSLASLGQQHIEQFDVEYSSGTCWYGSSMVASATKPTPPGCDEKGILREENEGHSVWVDMGALAKEVLAETQHSMALHDLGVPGQDDTLIRHATFSNEFWVGTAHFDPGCTQVVHRAAVEEHLSKLKPTTLPVILASDVNPQIKWEQTEEGDSRPFGRDGKTVGLLDATATRGFRLAAPAYSQFDTPTSRPRQEGRLGKQIDCLCIKGVMVPQLEILQDSHRSLGTDHEALQVKIRLRAEGKRRLHSTRPRVWKGGPSHIEHIDQNVLKDLARKCTKPKPGASYRDPPQVKEAVQRARREADREGWKTVQNLRKKARKKWESDRIRQATEGDWAQVRKLRMQRNVGWDTHYAENQQEGKAHDSIHRHLSSIYQTGRVLPELPPWQGDAQAFTEEELKAAMAAGGTGKAVGVDLTSHELLQGICNTPGGLSHLLEFYNQVLCTAEIPSDWNRVLMVVIPKVAMPTDPGELRPLAMGSAVAKVFARMLLARTEPKIRIKGPEQCSGKGRQCCDFVFVVSRLVQLEQEWKRGVCWLKVDLAKAFDRVDRRVLTDRLLQRMGMCPEYRCWYNLLRNTDAILQTDWDSTVINMHDGVKQGAIESPAFFSFLAETCLHEASDRYEWHKTANAFEGLDLNNLLYMDDGLMWSQGIQGIEKRVAQWGVVLQEFGLSINAKKCQLYVSPYHTGKRTIRVQGELLHAADELKILGLSYRVGATPSEMIAPLIAKARAKFWGGLRHLLRAKTPVGGRVRLMERVLGGTVLWPLAALPMDSSSLGLVNTLQLQMCIWIMRVAKKPEEGWVHFRERAFRGARAVVHKYSKKRWSTLWLERWWQYSGHRQGWKELLTAWIVQKDLPWASLRQLSLVDEAKWNADSFSSKPSVPRVMTSMMRFAYGLGLTATAFCFAAVPPPDGHLHIDHKFGAYATFFSNQLTTRGDEQDAVHQGDKFFGESSHTAQKTVYHKGPDGEKNVNIESEVEGFMQTYIDNPAWYAFLRGLRVSLENMAKIKRAAVIHGMLCRLEWHATNRRDGYLLGHMKGRTAELLAVLVAFKDETEYDPAEETPEEMEGIWNEATHFVEMHPGSPRAEGRRVGNESPLIMLSNREVPSEFLTPPMTPVATPEAEARNVRRRCELEVEISTGSRDCPTHSSRMRVPVPMDNERGEVRLSFAFMRDTGSDTEEAETGTNPGGLECAGQRICSFKPGETLMGTNKTDQNKQEPANHEDTDDPVLLTMYSKAALLGATLVPGQGMDHTDPIRSLLREHLLRQRGEGVTVREQASTLFYLMENRASQHYMEQFPDYIEDLGLEVDVDASARCLPGPTPFYVWVEEELWQQFVDFFEAMSMEKMGRHGRQPGETRMLGATRDARGIRLKTAFKYQRAGLIGVRRPGEEQLEPSNALTKQAQNSAKTALRRLSERDLQTMVQGLMRLMGMMYIELARIIITTQDERRRHDEEEVEIEVEEEGDDDESIYMQKYVNMKVGNRWGSLLQDLVNLGEDQTNGNLLKGLLRRIGASLYLQTSRGAQLQAALVAATTSLTDSMPEVCETEENEMERMETWTYLHQLLDIGLDTRTNRKLHNVGQMRADSRSMRMDQFSFTVRVENQPEEPHSDAAVLSGQAGLTVDMNGPTYQRTYEAWKAGEITDAGVERIFGADILFLYQVTREGIPGDTLQALPGTSSLGGSTAEMELGQTQLDRTNTEDGGQWGHELKKGQRVLDLNDTE</sequence>
<keyword evidence="1" id="KW-0175">Coiled coil</keyword>
<accession>A0A813BU00</accession>
<proteinExistence type="predicted"/>
<dbReference type="Gene3D" id="3.30.70.270">
    <property type="match status" value="1"/>
</dbReference>
<keyword evidence="5" id="KW-1185">Reference proteome</keyword>
<feature type="non-terminal residue" evidence="4">
    <location>
        <position position="1"/>
    </location>
</feature>
<evidence type="ECO:0000259" key="3">
    <source>
        <dbReference type="PROSITE" id="PS50878"/>
    </source>
</evidence>
<dbReference type="InterPro" id="IPR000477">
    <property type="entry name" value="RT_dom"/>
</dbReference>
<organism evidence="4 5">
    <name type="scientific">Symbiodinium necroappetens</name>
    <dbReference type="NCBI Taxonomy" id="1628268"/>
    <lineage>
        <taxon>Eukaryota</taxon>
        <taxon>Sar</taxon>
        <taxon>Alveolata</taxon>
        <taxon>Dinophyceae</taxon>
        <taxon>Suessiales</taxon>
        <taxon>Symbiodiniaceae</taxon>
        <taxon>Symbiodinium</taxon>
    </lineage>
</organism>
<feature type="coiled-coil region" evidence="1">
    <location>
        <begin position="364"/>
        <end position="435"/>
    </location>
</feature>
<comment type="caution">
    <text evidence="4">The sequence shown here is derived from an EMBL/GenBank/DDBJ whole genome shotgun (WGS) entry which is preliminary data.</text>
</comment>
<dbReference type="SUPFAM" id="SSF56672">
    <property type="entry name" value="DNA/RNA polymerases"/>
    <property type="match status" value="1"/>
</dbReference>
<dbReference type="Pfam" id="PF00078">
    <property type="entry name" value="RVT_1"/>
    <property type="match status" value="1"/>
</dbReference>
<evidence type="ECO:0000313" key="4">
    <source>
        <dbReference type="EMBL" id="CAE7923670.1"/>
    </source>
</evidence>
<protein>
    <recommendedName>
        <fullName evidence="3">Reverse transcriptase domain-containing protein</fullName>
    </recommendedName>
</protein>
<evidence type="ECO:0000256" key="2">
    <source>
        <dbReference type="SAM" id="MobiDB-lite"/>
    </source>
</evidence>
<feature type="domain" description="Reverse transcriptase" evidence="3">
    <location>
        <begin position="994"/>
        <end position="1264"/>
    </location>
</feature>
<reference evidence="4" key="1">
    <citation type="submission" date="2021-02" db="EMBL/GenBank/DDBJ databases">
        <authorList>
            <person name="Dougan E. K."/>
            <person name="Rhodes N."/>
            <person name="Thang M."/>
            <person name="Chan C."/>
        </authorList>
    </citation>
    <scope>NUCLEOTIDE SEQUENCE</scope>
</reference>
<name>A0A813BU00_9DINO</name>